<sequence>LDEAAVAESSPTKTTSILADSFWSTSELTELQERQESNSTIASREVEGSGEENDFDSTTNATVITAVSSTNRASRQTRETATTPPITTTGPNPTRGRRTIAESDYNKIVDLDVSTPQLKILEEGFDLLAKKWQCFIIIRPS</sequence>
<accession>A0A183EQR0</accession>
<dbReference type="AlphaFoldDB" id="A0A183EQR0"/>
<protein>
    <submittedName>
        <fullName evidence="2">Rad21_Rec8 domain-containing protein</fullName>
    </submittedName>
</protein>
<dbReference type="WBParaSite" id="GPUH_0002333101-mRNA-1">
    <property type="protein sequence ID" value="GPUH_0002333101-mRNA-1"/>
    <property type="gene ID" value="GPUH_0002333101"/>
</dbReference>
<feature type="compositionally biased region" description="Low complexity" evidence="1">
    <location>
        <begin position="79"/>
        <end position="94"/>
    </location>
</feature>
<reference evidence="2" key="1">
    <citation type="submission" date="2016-06" db="UniProtKB">
        <authorList>
            <consortium name="WormBaseParasite"/>
        </authorList>
    </citation>
    <scope>IDENTIFICATION</scope>
</reference>
<name>A0A183EQR0_9BILA</name>
<evidence type="ECO:0000313" key="2">
    <source>
        <dbReference type="WBParaSite" id="GPUH_0002333101-mRNA-1"/>
    </source>
</evidence>
<feature type="compositionally biased region" description="Polar residues" evidence="1">
    <location>
        <begin position="56"/>
        <end position="74"/>
    </location>
</feature>
<feature type="region of interest" description="Disordered" evidence="1">
    <location>
        <begin position="29"/>
        <end position="98"/>
    </location>
</feature>
<proteinExistence type="predicted"/>
<organism evidence="2">
    <name type="scientific">Gongylonema pulchrum</name>
    <dbReference type="NCBI Taxonomy" id="637853"/>
    <lineage>
        <taxon>Eukaryota</taxon>
        <taxon>Metazoa</taxon>
        <taxon>Ecdysozoa</taxon>
        <taxon>Nematoda</taxon>
        <taxon>Chromadorea</taxon>
        <taxon>Rhabditida</taxon>
        <taxon>Spirurina</taxon>
        <taxon>Spiruromorpha</taxon>
        <taxon>Spiruroidea</taxon>
        <taxon>Gongylonematidae</taxon>
        <taxon>Gongylonema</taxon>
    </lineage>
</organism>
<evidence type="ECO:0000256" key="1">
    <source>
        <dbReference type="SAM" id="MobiDB-lite"/>
    </source>
</evidence>